<evidence type="ECO:0000256" key="1">
    <source>
        <dbReference type="ARBA" id="ARBA00004371"/>
    </source>
</evidence>
<comment type="similarity">
    <text evidence="3">Belongs to the glycosyl hydrolase 18 family.</text>
</comment>
<keyword evidence="5 10" id="KW-0732">Signal</keyword>
<evidence type="ECO:0000256" key="4">
    <source>
        <dbReference type="ARBA" id="ARBA00022525"/>
    </source>
</evidence>
<dbReference type="SMART" id="SM00636">
    <property type="entry name" value="Glyco_18"/>
    <property type="match status" value="1"/>
</dbReference>
<keyword evidence="6" id="KW-0458">Lysosome</keyword>
<dbReference type="PANTHER" id="PTHR46066:SF2">
    <property type="entry name" value="CHITINASE DOMAIN-CONTAINING PROTEIN 1"/>
    <property type="match status" value="1"/>
</dbReference>
<dbReference type="GO" id="GO:0005764">
    <property type="term" value="C:lysosome"/>
    <property type="evidence" value="ECO:0007669"/>
    <property type="project" value="UniProtKB-SubCell"/>
</dbReference>
<organism evidence="12 13">
    <name type="scientific">Rhinolophus ferrumequinum</name>
    <name type="common">Greater horseshoe bat</name>
    <dbReference type="NCBI Taxonomy" id="59479"/>
    <lineage>
        <taxon>Eukaryota</taxon>
        <taxon>Metazoa</taxon>
        <taxon>Chordata</taxon>
        <taxon>Craniata</taxon>
        <taxon>Vertebrata</taxon>
        <taxon>Euteleostomi</taxon>
        <taxon>Mammalia</taxon>
        <taxon>Eutheria</taxon>
        <taxon>Laurasiatheria</taxon>
        <taxon>Chiroptera</taxon>
        <taxon>Yinpterochiroptera</taxon>
        <taxon>Rhinolophoidea</taxon>
        <taxon>Rhinolophidae</taxon>
        <taxon>Rhinolophinae</taxon>
        <taxon>Rhinolophus</taxon>
    </lineage>
</organism>
<feature type="domain" description="GH18" evidence="11">
    <location>
        <begin position="82"/>
        <end position="310"/>
    </location>
</feature>
<evidence type="ECO:0000256" key="9">
    <source>
        <dbReference type="ARBA" id="ARBA00040976"/>
    </source>
</evidence>
<evidence type="ECO:0000256" key="7">
    <source>
        <dbReference type="ARBA" id="ARBA00037756"/>
    </source>
</evidence>
<dbReference type="GO" id="GO:0070492">
    <property type="term" value="F:oligosaccharide binding"/>
    <property type="evidence" value="ECO:0007669"/>
    <property type="project" value="TreeGrafter"/>
</dbReference>
<feature type="signal peptide" evidence="10">
    <location>
        <begin position="1"/>
        <end position="22"/>
    </location>
</feature>
<comment type="caution">
    <text evidence="12">The sequence shown here is derived from an EMBL/GenBank/DDBJ whole genome shotgun (WGS) entry which is preliminary data.</text>
</comment>
<dbReference type="InterPro" id="IPR011583">
    <property type="entry name" value="Chitinase_II/V-like_cat"/>
</dbReference>
<dbReference type="GO" id="GO:0005576">
    <property type="term" value="C:extracellular region"/>
    <property type="evidence" value="ECO:0007669"/>
    <property type="project" value="UniProtKB-SubCell"/>
</dbReference>
<protein>
    <recommendedName>
        <fullName evidence="9">Chitinase domain-containing protein 1</fullName>
    </recommendedName>
</protein>
<dbReference type="Gene3D" id="1.10.8.360">
    <property type="entry name" value="3,6-anhydro-alpha-l-galactosidase"/>
    <property type="match status" value="1"/>
</dbReference>
<comment type="subunit">
    <text evidence="8">Interacts with STAB1.</text>
</comment>
<accession>A0A7J7W649</accession>
<dbReference type="InterPro" id="IPR001223">
    <property type="entry name" value="Glyco_hydro18_cat"/>
</dbReference>
<evidence type="ECO:0000256" key="3">
    <source>
        <dbReference type="ARBA" id="ARBA00009336"/>
    </source>
</evidence>
<evidence type="ECO:0000313" key="13">
    <source>
        <dbReference type="Proteomes" id="UP000585614"/>
    </source>
</evidence>
<dbReference type="GO" id="GO:0012505">
    <property type="term" value="C:endomembrane system"/>
    <property type="evidence" value="ECO:0007669"/>
    <property type="project" value="TreeGrafter"/>
</dbReference>
<dbReference type="Gene3D" id="3.20.20.80">
    <property type="entry name" value="Glycosidases"/>
    <property type="match status" value="1"/>
</dbReference>
<name>A0A7J7W649_RHIFE</name>
<evidence type="ECO:0000256" key="2">
    <source>
        <dbReference type="ARBA" id="ARBA00004613"/>
    </source>
</evidence>
<gene>
    <name evidence="12" type="ORF">mRhiFer1_002816</name>
</gene>
<evidence type="ECO:0000313" key="12">
    <source>
        <dbReference type="EMBL" id="KAF6332766.1"/>
    </source>
</evidence>
<reference evidence="12 13" key="1">
    <citation type="journal article" date="2020" name="Nature">
        <title>Six reference-quality genomes reveal evolution of bat adaptations.</title>
        <authorList>
            <person name="Jebb D."/>
            <person name="Huang Z."/>
            <person name="Pippel M."/>
            <person name="Hughes G.M."/>
            <person name="Lavrichenko K."/>
            <person name="Devanna P."/>
            <person name="Winkler S."/>
            <person name="Jermiin L.S."/>
            <person name="Skirmuntt E.C."/>
            <person name="Katzourakis A."/>
            <person name="Burkitt-Gray L."/>
            <person name="Ray D.A."/>
            <person name="Sullivan K.A.M."/>
            <person name="Roscito J.G."/>
            <person name="Kirilenko B.M."/>
            <person name="Davalos L.M."/>
            <person name="Corthals A.P."/>
            <person name="Power M.L."/>
            <person name="Jones G."/>
            <person name="Ransome R.D."/>
            <person name="Dechmann D.K.N."/>
            <person name="Locatelli A.G."/>
            <person name="Puechmaille S.J."/>
            <person name="Fedrigo O."/>
            <person name="Jarvis E.D."/>
            <person name="Hiller M."/>
            <person name="Vernes S.C."/>
            <person name="Myers E.W."/>
            <person name="Teeling E.C."/>
        </authorList>
    </citation>
    <scope>NUCLEOTIDE SEQUENCE [LARGE SCALE GENOMIC DNA]</scope>
    <source>
        <strain evidence="12">MRhiFer1</strain>
        <tissue evidence="12">Lung</tissue>
    </source>
</reference>
<comment type="function">
    <text evidence="7">Saccharide- and LPS-binding protein with possible roles in pathogen sensing and endotoxin neutralization. Ligand-binding specificity relates to the length of the oligosaccharides, with preference for chitotetraose (in vitro).</text>
</comment>
<dbReference type="InterPro" id="IPR017853">
    <property type="entry name" value="GH"/>
</dbReference>
<dbReference type="GO" id="GO:0008061">
    <property type="term" value="F:chitin binding"/>
    <property type="evidence" value="ECO:0007669"/>
    <property type="project" value="InterPro"/>
</dbReference>
<proteinExistence type="inferred from homology"/>
<keyword evidence="4" id="KW-0964">Secreted</keyword>
<sequence>MPAMKALLSTLWLALACGSVHTTLSKSDAKKATSKTLLEKTQLADKPVQDRGLVVTNPRAEDVVLEHRSYCATKARERHIAGDVLGYVTPWNSHGYDIAKVFGGKFTHISPVWLQIKRRGRELFEVTGLHDVDQGWMRTVRKQAKGLRIVPRLLFEGWSHEDFRSVWDSEDEIEELSKTMVQVAKSQHFDGFVVEVWGQLPGQEHIGLIHMLTHMAEALHQARLLAILVIPPAVIPGYIQTLKEHRPQMVWDSQAAEHYFEYKKSRGGRHIMFYPTLKSLQVRLELARELGVGLSIWELGQGLDYFYDLL</sequence>
<comment type="subcellular location">
    <subcellularLocation>
        <location evidence="1">Lysosome</location>
    </subcellularLocation>
    <subcellularLocation>
        <location evidence="2">Secreted</location>
    </subcellularLocation>
</comment>
<dbReference type="Proteomes" id="UP000585614">
    <property type="component" value="Unassembled WGS sequence"/>
</dbReference>
<dbReference type="GO" id="GO:0005975">
    <property type="term" value="P:carbohydrate metabolic process"/>
    <property type="evidence" value="ECO:0007669"/>
    <property type="project" value="InterPro"/>
</dbReference>
<dbReference type="SUPFAM" id="SSF51445">
    <property type="entry name" value="(Trans)glycosidases"/>
    <property type="match status" value="1"/>
</dbReference>
<dbReference type="PROSITE" id="PS51257">
    <property type="entry name" value="PROKAR_LIPOPROTEIN"/>
    <property type="match status" value="1"/>
</dbReference>
<evidence type="ECO:0000256" key="10">
    <source>
        <dbReference type="SAM" id="SignalP"/>
    </source>
</evidence>
<dbReference type="EMBL" id="JACAGC010000011">
    <property type="protein sequence ID" value="KAF6332766.1"/>
    <property type="molecule type" value="Genomic_DNA"/>
</dbReference>
<evidence type="ECO:0000256" key="6">
    <source>
        <dbReference type="ARBA" id="ARBA00023228"/>
    </source>
</evidence>
<evidence type="ECO:0000256" key="8">
    <source>
        <dbReference type="ARBA" id="ARBA00038832"/>
    </source>
</evidence>
<feature type="chain" id="PRO_5029748866" description="Chitinase domain-containing protein 1" evidence="10">
    <location>
        <begin position="23"/>
        <end position="310"/>
    </location>
</feature>
<dbReference type="PANTHER" id="PTHR46066">
    <property type="entry name" value="CHITINASE DOMAIN-CONTAINING PROTEIN 1 FAMILY MEMBER"/>
    <property type="match status" value="1"/>
</dbReference>
<dbReference type="PROSITE" id="PS51910">
    <property type="entry name" value="GH18_2"/>
    <property type="match status" value="1"/>
</dbReference>
<evidence type="ECO:0000256" key="5">
    <source>
        <dbReference type="ARBA" id="ARBA00022729"/>
    </source>
</evidence>
<dbReference type="AlphaFoldDB" id="A0A7J7W649"/>
<evidence type="ECO:0000259" key="11">
    <source>
        <dbReference type="PROSITE" id="PS51910"/>
    </source>
</evidence>
<dbReference type="FunFam" id="3.10.50.10:FF:000002">
    <property type="entry name" value="Chitinase domain-containing protein 1"/>
    <property type="match status" value="1"/>
</dbReference>